<dbReference type="InterPro" id="IPR018000">
    <property type="entry name" value="Neurotransmitter_ion_chnl_CS"/>
</dbReference>
<dbReference type="Proteomes" id="UP000267096">
    <property type="component" value="Unassembled WGS sequence"/>
</dbReference>
<reference evidence="3 4" key="2">
    <citation type="submission" date="2018-11" db="EMBL/GenBank/DDBJ databases">
        <authorList>
            <consortium name="Pathogen Informatics"/>
        </authorList>
    </citation>
    <scope>NUCLEOTIDE SEQUENCE [LARGE SCALE GENOMIC DNA]</scope>
</reference>
<evidence type="ECO:0000313" key="5">
    <source>
        <dbReference type="WBParaSite" id="ASIM_0001523001-mRNA-1"/>
    </source>
</evidence>
<dbReference type="Gene3D" id="2.70.170.10">
    <property type="entry name" value="Neurotransmitter-gated ion-channel ligand-binding domain"/>
    <property type="match status" value="2"/>
</dbReference>
<keyword evidence="2" id="KW-0472">Membrane</keyword>
<dbReference type="PROSITE" id="PS00236">
    <property type="entry name" value="NEUROTR_ION_CHANNEL"/>
    <property type="match status" value="1"/>
</dbReference>
<evidence type="ECO:0000256" key="2">
    <source>
        <dbReference type="ARBA" id="ARBA00023136"/>
    </source>
</evidence>
<dbReference type="GO" id="GO:0016020">
    <property type="term" value="C:membrane"/>
    <property type="evidence" value="ECO:0007669"/>
    <property type="project" value="UniProtKB-SubCell"/>
</dbReference>
<sequence>MTWKDEFAVWDPSEHNGVRTTMVKQWEIWTPELRVTNRRWSRVEVYPTFSIKVGCAFDFSAYPYDTQRCALGLFTSYRMSDVQLSLYYNLQPTILLGWGSQSNKRHISDWKLEKMSNNLSYYSQGEYTSVRPVDPDHLDSTWLKLFH</sequence>
<dbReference type="GO" id="GO:0005230">
    <property type="term" value="F:extracellular ligand-gated monoatomic ion channel activity"/>
    <property type="evidence" value="ECO:0007669"/>
    <property type="project" value="InterPro"/>
</dbReference>
<dbReference type="InterPro" id="IPR036734">
    <property type="entry name" value="Neur_chan_lig-bd_sf"/>
</dbReference>
<dbReference type="AlphaFoldDB" id="A0A0M3K2R7"/>
<evidence type="ECO:0000313" key="4">
    <source>
        <dbReference type="Proteomes" id="UP000267096"/>
    </source>
</evidence>
<dbReference type="OrthoDB" id="5975154at2759"/>
<dbReference type="WBParaSite" id="ASIM_0001523001-mRNA-1">
    <property type="protein sequence ID" value="ASIM_0001523001-mRNA-1"/>
    <property type="gene ID" value="ASIM_0001523001"/>
</dbReference>
<dbReference type="EMBL" id="UYRR01031856">
    <property type="protein sequence ID" value="VDK52975.1"/>
    <property type="molecule type" value="Genomic_DNA"/>
</dbReference>
<protein>
    <submittedName>
        <fullName evidence="5">Acetylcholine receptor-like protein cup-4 (inferred by orthology to a C. elegans protein)</fullName>
    </submittedName>
</protein>
<comment type="subcellular location">
    <subcellularLocation>
        <location evidence="1">Membrane</location>
    </subcellularLocation>
</comment>
<accession>A0A0M3K2R7</accession>
<evidence type="ECO:0000256" key="1">
    <source>
        <dbReference type="ARBA" id="ARBA00004370"/>
    </source>
</evidence>
<dbReference type="SUPFAM" id="SSF63712">
    <property type="entry name" value="Nicotinic receptor ligand binding domain-like"/>
    <property type="match status" value="1"/>
</dbReference>
<gene>
    <name evidence="3" type="ORF">ASIM_LOCUS14640</name>
</gene>
<reference evidence="5" key="1">
    <citation type="submission" date="2017-02" db="UniProtKB">
        <authorList>
            <consortium name="WormBaseParasite"/>
        </authorList>
    </citation>
    <scope>IDENTIFICATION</scope>
</reference>
<keyword evidence="4" id="KW-1185">Reference proteome</keyword>
<evidence type="ECO:0000313" key="3">
    <source>
        <dbReference type="EMBL" id="VDK52975.1"/>
    </source>
</evidence>
<name>A0A0M3K2R7_ANISI</name>
<organism evidence="5">
    <name type="scientific">Anisakis simplex</name>
    <name type="common">Herring worm</name>
    <dbReference type="NCBI Taxonomy" id="6269"/>
    <lineage>
        <taxon>Eukaryota</taxon>
        <taxon>Metazoa</taxon>
        <taxon>Ecdysozoa</taxon>
        <taxon>Nematoda</taxon>
        <taxon>Chromadorea</taxon>
        <taxon>Rhabditida</taxon>
        <taxon>Spirurina</taxon>
        <taxon>Ascaridomorpha</taxon>
        <taxon>Ascaridoidea</taxon>
        <taxon>Anisakidae</taxon>
        <taxon>Anisakis</taxon>
        <taxon>Anisakis simplex complex</taxon>
    </lineage>
</organism>
<proteinExistence type="predicted"/>